<accession>A0A023CZM4</accession>
<keyword evidence="1" id="KW-0812">Transmembrane</keyword>
<dbReference type="STRING" id="1423806.FD15_GL000322"/>
<evidence type="ECO:0000256" key="1">
    <source>
        <dbReference type="SAM" id="Phobius"/>
    </source>
</evidence>
<keyword evidence="1" id="KW-1133">Transmembrane helix</keyword>
<gene>
    <name evidence="2" type="ORF">FD15_GL000322</name>
</gene>
<proteinExistence type="predicted"/>
<evidence type="ECO:0000313" key="2">
    <source>
        <dbReference type="EMBL" id="KRN06767.1"/>
    </source>
</evidence>
<feature type="transmembrane region" description="Helical" evidence="1">
    <location>
        <begin position="12"/>
        <end position="36"/>
    </location>
</feature>
<comment type="caution">
    <text evidence="2">The sequence shown here is derived from an EMBL/GenBank/DDBJ whole genome shotgun (WGS) entry which is preliminary data.</text>
</comment>
<keyword evidence="3" id="KW-1185">Reference proteome</keyword>
<keyword evidence="1" id="KW-0472">Membrane</keyword>
<sequence>MFFQKIKKLNQGIYDIFGCLTKNAAVGHIFILFQLFGVANKTDKRSLAYIEQAF</sequence>
<name>A0A023CZM4_9LACO</name>
<dbReference type="PATRIC" id="fig|1423806.3.peg.330"/>
<protein>
    <submittedName>
        <fullName evidence="2">Uncharacterized protein</fullName>
    </submittedName>
</protein>
<dbReference type="AlphaFoldDB" id="A0A023CZM4"/>
<dbReference type="EMBL" id="AYZF01000008">
    <property type="protein sequence ID" value="KRN06767.1"/>
    <property type="molecule type" value="Genomic_DNA"/>
</dbReference>
<reference evidence="2 3" key="1">
    <citation type="journal article" date="2015" name="Genome Announc.">
        <title>Expanding the biotechnology potential of lactobacilli through comparative genomics of 213 strains and associated genera.</title>
        <authorList>
            <person name="Sun Z."/>
            <person name="Harris H.M."/>
            <person name="McCann A."/>
            <person name="Guo C."/>
            <person name="Argimon S."/>
            <person name="Zhang W."/>
            <person name="Yang X."/>
            <person name="Jeffery I.B."/>
            <person name="Cooney J.C."/>
            <person name="Kagawa T.F."/>
            <person name="Liu W."/>
            <person name="Song Y."/>
            <person name="Salvetti E."/>
            <person name="Wrobel A."/>
            <person name="Rasinkangas P."/>
            <person name="Parkhill J."/>
            <person name="Rea M.C."/>
            <person name="O'Sullivan O."/>
            <person name="Ritari J."/>
            <person name="Douillard F.P."/>
            <person name="Paul Ross R."/>
            <person name="Yang R."/>
            <person name="Briner A.E."/>
            <person name="Felis G.E."/>
            <person name="de Vos W.M."/>
            <person name="Barrangou R."/>
            <person name="Klaenhammer T.R."/>
            <person name="Caufield P.W."/>
            <person name="Cui Y."/>
            <person name="Zhang H."/>
            <person name="O'Toole P.W."/>
        </authorList>
    </citation>
    <scope>NUCLEOTIDE SEQUENCE [LARGE SCALE GENOMIC DNA]</scope>
    <source>
        <strain evidence="2 3">DSM 21376</strain>
    </source>
</reference>
<dbReference type="Proteomes" id="UP000050961">
    <property type="component" value="Unassembled WGS sequence"/>
</dbReference>
<evidence type="ECO:0000313" key="3">
    <source>
        <dbReference type="Proteomes" id="UP000050961"/>
    </source>
</evidence>
<organism evidence="2 3">
    <name type="scientific">Liquorilactobacillus sucicola DSM 21376 = JCM 15457</name>
    <dbReference type="NCBI Taxonomy" id="1423806"/>
    <lineage>
        <taxon>Bacteria</taxon>
        <taxon>Bacillati</taxon>
        <taxon>Bacillota</taxon>
        <taxon>Bacilli</taxon>
        <taxon>Lactobacillales</taxon>
        <taxon>Lactobacillaceae</taxon>
        <taxon>Liquorilactobacillus</taxon>
    </lineage>
</organism>